<protein>
    <recommendedName>
        <fullName evidence="4">Chitosanase</fullName>
    </recommendedName>
</protein>
<dbReference type="Gene3D" id="1.20.141.10">
    <property type="entry name" value="Chitosanase, subunit A, domain 1"/>
    <property type="match status" value="1"/>
</dbReference>
<dbReference type="OrthoDB" id="76114at2759"/>
<sequence length="275" mass="29920">MKLLALSLGLLAVFSSTGNAAPTDTSDGCARSIAGQIINLFQSGQTGYNFAKCEKDSSGNGYASGIVNFTTRYGDALKVIEIFKQSSDYDGEFDDYMDTLQSYADKESGSTSGLSKYCDAWEKAANSSRSFWSAQDSVAYTEYQEPALNLAKRIGVQLEITHAVMYDTAIMEGPGSGKHSLGGIYDATNAEFNASQPSTSSTNDLLVNNKYRVDEIVWLKEFLKSRESLSESDSSDSIKTYTELINNGEYNWESGKVVIKGPDGDDTTVKCNYLS</sequence>
<evidence type="ECO:0000313" key="2">
    <source>
        <dbReference type="EMBL" id="KAJ2844249.1"/>
    </source>
</evidence>
<dbReference type="InterPro" id="IPR023099">
    <property type="entry name" value="Glyco_hydro_46_N"/>
</dbReference>
<evidence type="ECO:0000256" key="1">
    <source>
        <dbReference type="SAM" id="SignalP"/>
    </source>
</evidence>
<keyword evidence="1" id="KW-0732">Signal</keyword>
<feature type="chain" id="PRO_5040821334" description="Chitosanase" evidence="1">
    <location>
        <begin position="21"/>
        <end position="275"/>
    </location>
</feature>
<keyword evidence="3" id="KW-1185">Reference proteome</keyword>
<evidence type="ECO:0000313" key="3">
    <source>
        <dbReference type="Proteomes" id="UP001139887"/>
    </source>
</evidence>
<dbReference type="EMBL" id="JANBUW010001139">
    <property type="protein sequence ID" value="KAJ2844249.1"/>
    <property type="molecule type" value="Genomic_DNA"/>
</dbReference>
<dbReference type="SUPFAM" id="SSF53955">
    <property type="entry name" value="Lysozyme-like"/>
    <property type="match status" value="1"/>
</dbReference>
<gene>
    <name evidence="2" type="ORF">IWW36_005257</name>
</gene>
<dbReference type="Pfam" id="PF01374">
    <property type="entry name" value="Glyco_hydro_46"/>
    <property type="match status" value="1"/>
</dbReference>
<name>A0A9W8I431_9FUNG</name>
<proteinExistence type="predicted"/>
<dbReference type="Proteomes" id="UP001139887">
    <property type="component" value="Unassembled WGS sequence"/>
</dbReference>
<dbReference type="AlphaFoldDB" id="A0A9W8I431"/>
<organism evidence="2 3">
    <name type="scientific">Coemansia brasiliensis</name>
    <dbReference type="NCBI Taxonomy" id="2650707"/>
    <lineage>
        <taxon>Eukaryota</taxon>
        <taxon>Fungi</taxon>
        <taxon>Fungi incertae sedis</taxon>
        <taxon>Zoopagomycota</taxon>
        <taxon>Kickxellomycotina</taxon>
        <taxon>Kickxellomycetes</taxon>
        <taxon>Kickxellales</taxon>
        <taxon>Kickxellaceae</taxon>
        <taxon>Coemansia</taxon>
    </lineage>
</organism>
<dbReference type="InterPro" id="IPR023346">
    <property type="entry name" value="Lysozyme-like_dom_sf"/>
</dbReference>
<dbReference type="InterPro" id="IPR000400">
    <property type="entry name" value="Glyco_hydro_46"/>
</dbReference>
<reference evidence="2" key="1">
    <citation type="submission" date="2022-07" db="EMBL/GenBank/DDBJ databases">
        <title>Phylogenomic reconstructions and comparative analyses of Kickxellomycotina fungi.</title>
        <authorList>
            <person name="Reynolds N.K."/>
            <person name="Stajich J.E."/>
            <person name="Barry K."/>
            <person name="Grigoriev I.V."/>
            <person name="Crous P."/>
            <person name="Smith M.E."/>
        </authorList>
    </citation>
    <scope>NUCLEOTIDE SEQUENCE</scope>
    <source>
        <strain evidence="2">NRRL 1566</strain>
    </source>
</reference>
<feature type="signal peptide" evidence="1">
    <location>
        <begin position="1"/>
        <end position="20"/>
    </location>
</feature>
<dbReference type="GO" id="GO:0005576">
    <property type="term" value="C:extracellular region"/>
    <property type="evidence" value="ECO:0007669"/>
    <property type="project" value="InterPro"/>
</dbReference>
<evidence type="ECO:0008006" key="4">
    <source>
        <dbReference type="Google" id="ProtNLM"/>
    </source>
</evidence>
<dbReference type="GO" id="GO:0005975">
    <property type="term" value="P:carbohydrate metabolic process"/>
    <property type="evidence" value="ECO:0007669"/>
    <property type="project" value="InterPro"/>
</dbReference>
<dbReference type="GO" id="GO:0016977">
    <property type="term" value="F:chitosanase activity"/>
    <property type="evidence" value="ECO:0007669"/>
    <property type="project" value="InterPro"/>
</dbReference>
<comment type="caution">
    <text evidence="2">The sequence shown here is derived from an EMBL/GenBank/DDBJ whole genome shotgun (WGS) entry which is preliminary data.</text>
</comment>
<dbReference type="Gene3D" id="3.30.386.10">
    <property type="entry name" value="Chitosanase, subunit A, domain 2"/>
    <property type="match status" value="1"/>
</dbReference>
<accession>A0A9W8I431</accession>